<sequence length="1207" mass="121272">MSSDTIKLRCLDNNGNNIFVVDTLQGVFGTNTQSSTNTTTGGLVIYGGLSIANTSNAIDVSQGGGLTVAGGSAFGKDVYISGNLVCNSIGNSSAVAAFSNVSLLTTTESLNSSTGALVSTGGISIRVSTNASSVTNGGALTVAGGASISSDVYIGGNLTVLGTQTSVVSQTLNLGDNLIVINSGPSASRDGGILINRFQIDNNAGSGDVVGDTPSMNTAVSSASGTTVVFSSDASAVDGAYTNWYLKITSGLGVNQVRKITAYTGSTRTASMSSAWNSQPQAGDTVSLYSRVYAGQFYQEASDSFVFGFSSNDPGTSGVTLSDYASLEVAGISVFSTANATGVGTGGSLTIRGGTAISGRCFVGGGISSTSASNTIGNVFFVTTGNVGIGTTGPSNMLHLNGPSTSTTAGPHIWVTNAESVLPIFHQLNFGSNNIALTFDGYYDGSWRTSSTASSYQIYKVSNQLRLMNANASAGATTTYNTALTVGTSGNIGIGNTSANINLDVSGSLGCKIDATNWNHIYLIHSGNSGILRCGGADSGFGIEVNAAASGSYGSNPYNRVMTLMSTGNIGIGTTLPGATLDVTGTGRFTTSITTANVYATNVTAINIMATNVTATSLLSTNSIVTNQVITNGLISTNANTIGSLFTSGDNVGIGVVSPAYKLDVNGTTNIRGDLLVTGSVSGSGSSSTTNAYLTVTATDEAVNSTTGSIVTYGGITIKATSAAVNTSNGGALLTVGGAAIGKNLIVGSGVISTAASNTIGALVTTTGGNVGIGNTNPTYKLDVNGVIRSGNSAGNVTAYTNLLITPLSGQTQTEIVFNPSPGPFKNFMYSASPTGLSLGGNGAIQLQTGESGGLWSTVMTVTTSGSVGIGTTSPTSVLDVNGSIVARSNVDAQALASGARAWYSTDNGVDCGWSFGLDNDNAFRIKGGATGGNGFASATSRITVVSTGNVGVGTTTPTHQLHIAGTQLIASTQGVGSGNPTTVSGGALNVSGDIVISGTRGVYFTGTGIATPSFNTRSVGTKVVLYPNISTTTVDYAHGIESNNMWFSVPSFASEGFRWYQGTVNAMSLQTGGSLLLNGTANASSTTAGGILTVAGGGAIAKDLYVGGTLYVNGQNTSSIAGNTNIGSNTVTGVYNVNGIAIGRTMSNTNYKIIGTLSTTTTVGNVYSVSFCNLTTTTFDACIYRIDALGSGWTDAGLRLSWQIIP</sequence>
<evidence type="ECO:0000313" key="1">
    <source>
        <dbReference type="EMBL" id="QHT76296.1"/>
    </source>
</evidence>
<name>A0A6C0H7V1_9ZZZZ</name>
<reference evidence="1" key="1">
    <citation type="journal article" date="2020" name="Nature">
        <title>Giant virus diversity and host interactions through global metagenomics.</title>
        <authorList>
            <person name="Schulz F."/>
            <person name="Roux S."/>
            <person name="Paez-Espino D."/>
            <person name="Jungbluth S."/>
            <person name="Walsh D.A."/>
            <person name="Denef V.J."/>
            <person name="McMahon K.D."/>
            <person name="Konstantinidis K.T."/>
            <person name="Eloe-Fadrosh E.A."/>
            <person name="Kyrpides N.C."/>
            <person name="Woyke T."/>
        </authorList>
    </citation>
    <scope>NUCLEOTIDE SEQUENCE</scope>
    <source>
        <strain evidence="1">GVMAG-M-3300023179-73</strain>
    </source>
</reference>
<protein>
    <submittedName>
        <fullName evidence="1">Uncharacterized protein</fullName>
    </submittedName>
</protein>
<organism evidence="1">
    <name type="scientific">viral metagenome</name>
    <dbReference type="NCBI Taxonomy" id="1070528"/>
    <lineage>
        <taxon>unclassified sequences</taxon>
        <taxon>metagenomes</taxon>
        <taxon>organismal metagenomes</taxon>
    </lineage>
</organism>
<dbReference type="AlphaFoldDB" id="A0A6C0H7V1"/>
<proteinExistence type="predicted"/>
<accession>A0A6C0H7V1</accession>
<dbReference type="EMBL" id="MN739893">
    <property type="protein sequence ID" value="QHT76296.1"/>
    <property type="molecule type" value="Genomic_DNA"/>
</dbReference>